<name>A0A067MEU1_BOTB1</name>
<dbReference type="AlphaFoldDB" id="A0A067MEU1"/>
<dbReference type="InParanoid" id="A0A067MEU1"/>
<evidence type="ECO:0000313" key="2">
    <source>
        <dbReference type="Proteomes" id="UP000027195"/>
    </source>
</evidence>
<reference evidence="2" key="1">
    <citation type="journal article" date="2014" name="Proc. Natl. Acad. Sci. U.S.A.">
        <title>Extensive sampling of basidiomycete genomes demonstrates inadequacy of the white-rot/brown-rot paradigm for wood decay fungi.</title>
        <authorList>
            <person name="Riley R."/>
            <person name="Salamov A.A."/>
            <person name="Brown D.W."/>
            <person name="Nagy L.G."/>
            <person name="Floudas D."/>
            <person name="Held B.W."/>
            <person name="Levasseur A."/>
            <person name="Lombard V."/>
            <person name="Morin E."/>
            <person name="Otillar R."/>
            <person name="Lindquist E.A."/>
            <person name="Sun H."/>
            <person name="LaButti K.M."/>
            <person name="Schmutz J."/>
            <person name="Jabbour D."/>
            <person name="Luo H."/>
            <person name="Baker S.E."/>
            <person name="Pisabarro A.G."/>
            <person name="Walton J.D."/>
            <person name="Blanchette R.A."/>
            <person name="Henrissat B."/>
            <person name="Martin F."/>
            <person name="Cullen D."/>
            <person name="Hibbett D.S."/>
            <person name="Grigoriev I.V."/>
        </authorList>
    </citation>
    <scope>NUCLEOTIDE SEQUENCE [LARGE SCALE GENOMIC DNA]</scope>
    <source>
        <strain evidence="2">FD-172 SS1</strain>
    </source>
</reference>
<sequence length="84" mass="9677">MLVFLHLSAFISASFITHSPRVLPRPFRFIHSNSHTRSVQRSGIVIGPLGSFPLILHHVYYIPKLKLQIRCLFIDRLRTFPGPI</sequence>
<dbReference type="Proteomes" id="UP000027195">
    <property type="component" value="Unassembled WGS sequence"/>
</dbReference>
<protein>
    <submittedName>
        <fullName evidence="1">Uncharacterized protein</fullName>
    </submittedName>
</protein>
<dbReference type="EMBL" id="KL198038">
    <property type="protein sequence ID" value="KDQ14288.1"/>
    <property type="molecule type" value="Genomic_DNA"/>
</dbReference>
<dbReference type="HOGENOM" id="CLU_2527145_0_0_1"/>
<organism evidence="1 2">
    <name type="scientific">Botryobasidium botryosum (strain FD-172 SS1)</name>
    <dbReference type="NCBI Taxonomy" id="930990"/>
    <lineage>
        <taxon>Eukaryota</taxon>
        <taxon>Fungi</taxon>
        <taxon>Dikarya</taxon>
        <taxon>Basidiomycota</taxon>
        <taxon>Agaricomycotina</taxon>
        <taxon>Agaricomycetes</taxon>
        <taxon>Cantharellales</taxon>
        <taxon>Botryobasidiaceae</taxon>
        <taxon>Botryobasidium</taxon>
    </lineage>
</organism>
<keyword evidence="2" id="KW-1185">Reference proteome</keyword>
<accession>A0A067MEU1</accession>
<gene>
    <name evidence="1" type="ORF">BOTBODRAFT_347968</name>
</gene>
<evidence type="ECO:0000313" key="1">
    <source>
        <dbReference type="EMBL" id="KDQ14288.1"/>
    </source>
</evidence>
<proteinExistence type="predicted"/>